<dbReference type="RefSeq" id="WP_262580944.1">
    <property type="nucleotide sequence ID" value="NZ_JAOQJV010000002.1"/>
</dbReference>
<dbReference type="InterPro" id="IPR030395">
    <property type="entry name" value="GP_PDE_dom"/>
</dbReference>
<comment type="caution">
    <text evidence="3">The sequence shown here is derived from an EMBL/GenBank/DDBJ whole genome shotgun (WGS) entry which is preliminary data.</text>
</comment>
<reference evidence="3 4" key="1">
    <citation type="journal article" date="2021" name="ISME Commun">
        <title>Automated analysis of genomic sequences facilitates high-throughput and comprehensive description of bacteria.</title>
        <authorList>
            <person name="Hitch T.C.A."/>
        </authorList>
    </citation>
    <scope>NUCLEOTIDE SEQUENCE [LARGE SCALE GENOMIC DNA]</scope>
    <source>
        <strain evidence="3 4">Sanger_02</strain>
    </source>
</reference>
<dbReference type="EMBL" id="JAOQJV010000002">
    <property type="protein sequence ID" value="MCU6699292.1"/>
    <property type="molecule type" value="Genomic_DNA"/>
</dbReference>
<dbReference type="SUPFAM" id="SSF51695">
    <property type="entry name" value="PLC-like phosphodiesterases"/>
    <property type="match status" value="1"/>
</dbReference>
<dbReference type="PROSITE" id="PS51704">
    <property type="entry name" value="GP_PDE"/>
    <property type="match status" value="1"/>
</dbReference>
<organism evidence="3 4">
    <name type="scientific">Dorea ammoniilytica</name>
    <dbReference type="NCBI Taxonomy" id="2981788"/>
    <lineage>
        <taxon>Bacteria</taxon>
        <taxon>Bacillati</taxon>
        <taxon>Bacillota</taxon>
        <taxon>Clostridia</taxon>
        <taxon>Lachnospirales</taxon>
        <taxon>Lachnospiraceae</taxon>
        <taxon>Dorea</taxon>
    </lineage>
</organism>
<protein>
    <submittedName>
        <fullName evidence="3">Glycerophosphodiester phosphodiesterase</fullName>
    </submittedName>
</protein>
<evidence type="ECO:0000256" key="1">
    <source>
        <dbReference type="SAM" id="Phobius"/>
    </source>
</evidence>
<sequence length="273" mass="31807">MAAGYIFLVVLLLGVLYLLLIRPENRNTEMAVYRRTMFAHRGYHNKEKLIPENSMAAFRAAVAHGYGIELDIHITRDGKVVVFHDDTLERMCGEHGKVEDYTLEELQKFHLLNTTERIPELQEVLEYVDGRAPLLVELKIPGRDLRVCEASYDILKTYHGKYLVQSFNTLGLQWYRKYAPAILRGQLSSNLTADPLNDPYILRFLVKYLMLNVIGRPDFISYKLKDLPNCSVLLCRWLWRIPVAVWTLRTEQALRQGKAKYDMYIFEKSGENY</sequence>
<evidence type="ECO:0000313" key="3">
    <source>
        <dbReference type="EMBL" id="MCU6699292.1"/>
    </source>
</evidence>
<keyword evidence="1" id="KW-0812">Transmembrane</keyword>
<keyword evidence="4" id="KW-1185">Reference proteome</keyword>
<dbReference type="CDD" id="cd08585">
    <property type="entry name" value="GDPD_like_3"/>
    <property type="match status" value="1"/>
</dbReference>
<proteinExistence type="predicted"/>
<accession>A0ABT2S4C5</accession>
<dbReference type="Gene3D" id="3.20.20.190">
    <property type="entry name" value="Phosphatidylinositol (PI) phosphodiesterase"/>
    <property type="match status" value="1"/>
</dbReference>
<keyword evidence="1" id="KW-0472">Membrane</keyword>
<keyword evidence="1" id="KW-1133">Transmembrane helix</keyword>
<feature type="domain" description="GP-PDE" evidence="2">
    <location>
        <begin position="35"/>
        <end position="273"/>
    </location>
</feature>
<gene>
    <name evidence="3" type="ORF">OCV65_03440</name>
</gene>
<dbReference type="Pfam" id="PF03009">
    <property type="entry name" value="GDPD"/>
    <property type="match status" value="1"/>
</dbReference>
<evidence type="ECO:0000313" key="4">
    <source>
        <dbReference type="Proteomes" id="UP001207605"/>
    </source>
</evidence>
<dbReference type="PANTHER" id="PTHR46211">
    <property type="entry name" value="GLYCEROPHOSPHORYL DIESTER PHOSPHODIESTERASE"/>
    <property type="match status" value="1"/>
</dbReference>
<dbReference type="InterPro" id="IPR017946">
    <property type="entry name" value="PLC-like_Pdiesterase_TIM-brl"/>
</dbReference>
<dbReference type="PANTHER" id="PTHR46211:SF14">
    <property type="entry name" value="GLYCEROPHOSPHODIESTER PHOSPHODIESTERASE"/>
    <property type="match status" value="1"/>
</dbReference>
<dbReference type="Proteomes" id="UP001207605">
    <property type="component" value="Unassembled WGS sequence"/>
</dbReference>
<feature type="transmembrane region" description="Helical" evidence="1">
    <location>
        <begin position="6"/>
        <end position="21"/>
    </location>
</feature>
<name>A0ABT2S4C5_9FIRM</name>
<evidence type="ECO:0000259" key="2">
    <source>
        <dbReference type="PROSITE" id="PS51704"/>
    </source>
</evidence>